<evidence type="ECO:0000256" key="1">
    <source>
        <dbReference type="ARBA" id="ARBA00038242"/>
    </source>
</evidence>
<keyword evidence="5" id="KW-1185">Reference proteome</keyword>
<dbReference type="InterPro" id="IPR023393">
    <property type="entry name" value="START-like_dom_sf"/>
</dbReference>
<accession>A0ABC8SCA8</accession>
<dbReference type="InterPro" id="IPR000916">
    <property type="entry name" value="Bet_v_I/MLP"/>
</dbReference>
<dbReference type="Gene3D" id="3.30.530.20">
    <property type="match status" value="1"/>
</dbReference>
<dbReference type="SMART" id="SM01037">
    <property type="entry name" value="Bet_v_1"/>
    <property type="match status" value="1"/>
</dbReference>
<dbReference type="EMBL" id="CAUOFW020002580">
    <property type="protein sequence ID" value="CAK9154745.1"/>
    <property type="molecule type" value="Genomic_DNA"/>
</dbReference>
<dbReference type="Pfam" id="PF00407">
    <property type="entry name" value="Bet_v_1"/>
    <property type="match status" value="1"/>
</dbReference>
<proteinExistence type="inferred from homology"/>
<dbReference type="Proteomes" id="UP001642360">
    <property type="component" value="Unassembled WGS sequence"/>
</dbReference>
<dbReference type="EMBL" id="CAUOFW020005346">
    <property type="protein sequence ID" value="CAK9169668.1"/>
    <property type="molecule type" value="Genomic_DNA"/>
</dbReference>
<evidence type="ECO:0000313" key="4">
    <source>
        <dbReference type="EMBL" id="CAK9169668.1"/>
    </source>
</evidence>
<dbReference type="AlphaFoldDB" id="A0ABC8SCA8"/>
<gene>
    <name evidence="3" type="ORF">ILEXP_LOCUS23102</name>
    <name evidence="4" type="ORF">ILEXP_LOCUS39140</name>
</gene>
<evidence type="ECO:0000313" key="5">
    <source>
        <dbReference type="Proteomes" id="UP001642360"/>
    </source>
</evidence>
<evidence type="ECO:0000259" key="2">
    <source>
        <dbReference type="SMART" id="SM01037"/>
    </source>
</evidence>
<sequence length="151" mass="17173">MANLAGKVEAEVEIKCDADEFFHSWGGKAHQLPNLCSEKLHNVEVHEGDWKTEGSAKLWTYVHEGKVETLKERLKIDEENKHLTADVIEGDPMKLYKIYKVSLQIITKGQSSFAKWSIDYEKINEDVPAPTAYLDWIVNSSKLVDKSLLKA</sequence>
<dbReference type="SUPFAM" id="SSF55961">
    <property type="entry name" value="Bet v1-like"/>
    <property type="match status" value="1"/>
</dbReference>
<reference evidence="3 5" key="1">
    <citation type="submission" date="2024-02" db="EMBL/GenBank/DDBJ databases">
        <authorList>
            <person name="Vignale AGUSTIN F."/>
            <person name="Sosa J E."/>
            <person name="Modenutti C."/>
        </authorList>
    </citation>
    <scope>NUCLEOTIDE SEQUENCE [LARGE SCALE GENOMIC DNA]</scope>
</reference>
<dbReference type="PANTHER" id="PTHR31338:SF16">
    <property type="entry name" value="POLYKETIDE CYCLASE_DEHYDRASE AND LIPID TRANSPORT SUPERFAMILY PROTEIN"/>
    <property type="match status" value="1"/>
</dbReference>
<comment type="caution">
    <text evidence="3">The sequence shown here is derived from an EMBL/GenBank/DDBJ whole genome shotgun (WGS) entry which is preliminary data.</text>
</comment>
<name>A0ABC8SCA8_9AQUA</name>
<feature type="domain" description="Bet v I/Major latex protein" evidence="2">
    <location>
        <begin position="3"/>
        <end position="151"/>
    </location>
</feature>
<protein>
    <recommendedName>
        <fullName evidence="2">Bet v I/Major latex protein domain-containing protein</fullName>
    </recommendedName>
</protein>
<evidence type="ECO:0000313" key="3">
    <source>
        <dbReference type="EMBL" id="CAK9154745.1"/>
    </source>
</evidence>
<organism evidence="3 5">
    <name type="scientific">Ilex paraguariensis</name>
    <name type="common">yerba mate</name>
    <dbReference type="NCBI Taxonomy" id="185542"/>
    <lineage>
        <taxon>Eukaryota</taxon>
        <taxon>Viridiplantae</taxon>
        <taxon>Streptophyta</taxon>
        <taxon>Embryophyta</taxon>
        <taxon>Tracheophyta</taxon>
        <taxon>Spermatophyta</taxon>
        <taxon>Magnoliopsida</taxon>
        <taxon>eudicotyledons</taxon>
        <taxon>Gunneridae</taxon>
        <taxon>Pentapetalae</taxon>
        <taxon>asterids</taxon>
        <taxon>campanulids</taxon>
        <taxon>Aquifoliales</taxon>
        <taxon>Aquifoliaceae</taxon>
        <taxon>Ilex</taxon>
    </lineage>
</organism>
<dbReference type="CDD" id="cd07816">
    <property type="entry name" value="Bet_v1-like"/>
    <property type="match status" value="1"/>
</dbReference>
<dbReference type="InterPro" id="IPR052006">
    <property type="entry name" value="MLP-like"/>
</dbReference>
<dbReference type="PANTHER" id="PTHR31338">
    <property type="entry name" value="POLYKETIDE CYCLASE/DEHYDRASE AND LIPID TRANSPORT SUPERFAMILY PROTEIN"/>
    <property type="match status" value="1"/>
</dbReference>
<comment type="similarity">
    <text evidence="1">Belongs to the MLP family.</text>
</comment>